<dbReference type="InterPro" id="IPR029041">
    <property type="entry name" value="FAD-linked_oxidoreductase-like"/>
</dbReference>
<dbReference type="Pfam" id="PF02219">
    <property type="entry name" value="MTHFR"/>
    <property type="match status" value="1"/>
</dbReference>
<dbReference type="Gene3D" id="3.20.20.220">
    <property type="match status" value="1"/>
</dbReference>
<evidence type="ECO:0000256" key="5">
    <source>
        <dbReference type="ARBA" id="ARBA00022827"/>
    </source>
</evidence>
<evidence type="ECO:0008006" key="8">
    <source>
        <dbReference type="Google" id="ProtNLM"/>
    </source>
</evidence>
<evidence type="ECO:0000313" key="7">
    <source>
        <dbReference type="EMBL" id="HHE75735.1"/>
    </source>
</evidence>
<dbReference type="PANTHER" id="PTHR45754:SF3">
    <property type="entry name" value="METHYLENETETRAHYDROFOLATE REDUCTASE (NADPH)"/>
    <property type="match status" value="1"/>
</dbReference>
<name>A0A7J3T8Y8_9ARCH</name>
<comment type="similarity">
    <text evidence="3">Belongs to the methylenetetrahydrofolate reductase family.</text>
</comment>
<dbReference type="Proteomes" id="UP000886130">
    <property type="component" value="Unassembled WGS sequence"/>
</dbReference>
<sequence>KCFEKKKAKGKTDFFVGAVLTPGRKGEKMVYRKKLESGAQFFVTQLVYDSEIIKKFLEEIAPEVPVLVGTAPITSFRRIKFLKKLGIAGLSDKIIKELKNARNMNERCIEICSEMYTELKDFATSMGITIGAHIMSINNPEEAGKIIEKIEK</sequence>
<keyword evidence="5" id="KW-0274">FAD</keyword>
<keyword evidence="4" id="KW-0285">Flavoprotein</keyword>
<dbReference type="InterPro" id="IPR003171">
    <property type="entry name" value="Mehydrof_redctse-like"/>
</dbReference>
<dbReference type="UniPathway" id="UPA00193"/>
<keyword evidence="6" id="KW-0560">Oxidoreductase</keyword>
<dbReference type="GO" id="GO:0071949">
    <property type="term" value="F:FAD binding"/>
    <property type="evidence" value="ECO:0007669"/>
    <property type="project" value="TreeGrafter"/>
</dbReference>
<evidence type="ECO:0000256" key="1">
    <source>
        <dbReference type="ARBA" id="ARBA00001974"/>
    </source>
</evidence>
<dbReference type="EMBL" id="DRTM01000091">
    <property type="protein sequence ID" value="HHE75735.1"/>
    <property type="molecule type" value="Genomic_DNA"/>
</dbReference>
<evidence type="ECO:0000256" key="3">
    <source>
        <dbReference type="ARBA" id="ARBA00006743"/>
    </source>
</evidence>
<comment type="pathway">
    <text evidence="2">One-carbon metabolism; tetrahydrofolate interconversion.</text>
</comment>
<dbReference type="GO" id="GO:0005829">
    <property type="term" value="C:cytosol"/>
    <property type="evidence" value="ECO:0007669"/>
    <property type="project" value="TreeGrafter"/>
</dbReference>
<gene>
    <name evidence="7" type="ORF">ENL31_01230</name>
</gene>
<organism evidence="7">
    <name type="scientific">Candidatus Aciduliprofundum boonei</name>
    <dbReference type="NCBI Taxonomy" id="379547"/>
    <lineage>
        <taxon>Archaea</taxon>
        <taxon>Methanobacteriati</taxon>
        <taxon>Thermoplasmatota</taxon>
        <taxon>DHVE2 group</taxon>
        <taxon>Candidatus Aciduliprofundum</taxon>
    </lineage>
</organism>
<dbReference type="GO" id="GO:0035999">
    <property type="term" value="P:tetrahydrofolate interconversion"/>
    <property type="evidence" value="ECO:0007669"/>
    <property type="project" value="UniProtKB-UniPathway"/>
</dbReference>
<comment type="cofactor">
    <cofactor evidence="1">
        <name>FAD</name>
        <dbReference type="ChEBI" id="CHEBI:57692"/>
    </cofactor>
</comment>
<evidence type="ECO:0000256" key="2">
    <source>
        <dbReference type="ARBA" id="ARBA00004777"/>
    </source>
</evidence>
<evidence type="ECO:0000256" key="4">
    <source>
        <dbReference type="ARBA" id="ARBA00022630"/>
    </source>
</evidence>
<accession>A0A7J3T8Y8</accession>
<dbReference type="AlphaFoldDB" id="A0A7J3T8Y8"/>
<dbReference type="GO" id="GO:0004489">
    <property type="term" value="F:methylenetetrahydrofolate reductase [NAD(P)H] activity"/>
    <property type="evidence" value="ECO:0007669"/>
    <property type="project" value="InterPro"/>
</dbReference>
<evidence type="ECO:0000256" key="6">
    <source>
        <dbReference type="ARBA" id="ARBA00023002"/>
    </source>
</evidence>
<dbReference type="GO" id="GO:0009086">
    <property type="term" value="P:methionine biosynthetic process"/>
    <property type="evidence" value="ECO:0007669"/>
    <property type="project" value="TreeGrafter"/>
</dbReference>
<protein>
    <recommendedName>
        <fullName evidence="8">Methylenetetrahydrofolate reductase (NAD(P)H)</fullName>
    </recommendedName>
</protein>
<comment type="caution">
    <text evidence="7">The sequence shown here is derived from an EMBL/GenBank/DDBJ whole genome shotgun (WGS) entry which is preliminary data.</text>
</comment>
<proteinExistence type="inferred from homology"/>
<dbReference type="PANTHER" id="PTHR45754">
    <property type="entry name" value="METHYLENETETRAHYDROFOLATE REDUCTASE"/>
    <property type="match status" value="1"/>
</dbReference>
<feature type="non-terminal residue" evidence="7">
    <location>
        <position position="1"/>
    </location>
</feature>
<dbReference type="SUPFAM" id="SSF51730">
    <property type="entry name" value="FAD-linked oxidoreductase"/>
    <property type="match status" value="1"/>
</dbReference>
<reference evidence="7" key="1">
    <citation type="journal article" date="2020" name="mSystems">
        <title>Genome- and Community-Level Interaction Insights into Carbon Utilization and Element Cycling Functions of Hydrothermarchaeota in Hydrothermal Sediment.</title>
        <authorList>
            <person name="Zhou Z."/>
            <person name="Liu Y."/>
            <person name="Xu W."/>
            <person name="Pan J."/>
            <person name="Luo Z.H."/>
            <person name="Li M."/>
        </authorList>
    </citation>
    <scope>NUCLEOTIDE SEQUENCE [LARGE SCALE GENOMIC DNA]</scope>
    <source>
        <strain evidence="7">HyVt-85</strain>
    </source>
</reference>